<keyword evidence="4 9" id="KW-0813">Transport</keyword>
<feature type="binding site" evidence="10">
    <location>
        <position position="238"/>
    </location>
    <ligand>
        <name>FAD</name>
        <dbReference type="ChEBI" id="CHEBI:57692"/>
    </ligand>
</feature>
<dbReference type="SMART" id="SM00893">
    <property type="entry name" value="ETF"/>
    <property type="match status" value="1"/>
</dbReference>
<dbReference type="VEuPathDB" id="FungiDB:SCODWIG_01536"/>
<comment type="cofactor">
    <cofactor evidence="9 10">
        <name>FAD</name>
        <dbReference type="ChEBI" id="CHEBI:57692"/>
    </cofactor>
    <text evidence="9 10">Binds 1 FAD per dimer.</text>
</comment>
<evidence type="ECO:0000256" key="10">
    <source>
        <dbReference type="PIRSR" id="PIRSR000089-1"/>
    </source>
</evidence>
<dbReference type="PANTHER" id="PTHR43153">
    <property type="entry name" value="ELECTRON TRANSFER FLAVOPROTEIN ALPHA"/>
    <property type="match status" value="1"/>
</dbReference>
<dbReference type="Gene3D" id="3.40.50.620">
    <property type="entry name" value="HUPs"/>
    <property type="match status" value="1"/>
</dbReference>
<keyword evidence="9" id="KW-0496">Mitochondrion</keyword>
<accession>A0A376B508</accession>
<keyword evidence="5 9" id="KW-0285">Flavoprotein</keyword>
<comment type="subunit">
    <text evidence="3 9">Heterodimer of an alpha and a beta subunit.</text>
</comment>
<sequence>MFAAATRRTLFRNIPTTHTYRYGSTLAFIEYNAKQNVLTPASRSCLQAAKKLNQPITALLLGSNSDKVAIKDTPNIVSKVLYNTDLKFDHQSPEYISPLICDILNKQNFTHFVIAANSVGKNILPRVAALLDLQPISDIVDIESDKQFVRPIYAGNILATVQSEQPKKLISIRTSAFPIDEEETQAKVDNAVSIPTQEYQFEIPSDIKSTQYVGSSTVQNEDGRPDLNSAKVIVSGGRGLKTKENFEKLIVPLADAFKKVPKYNGVAAAIGATRAVVDAGFVDNSLQIGQTGKVVAPDLYIACGISGAIQHLAGMKNSKVIVAINKEEDQPIEEIADFTLIGDVNDVLPELTEKLG</sequence>
<dbReference type="FunFam" id="3.40.50.1220:FF:000001">
    <property type="entry name" value="Electron transfer flavoprotein, alpha subunit"/>
    <property type="match status" value="1"/>
</dbReference>
<evidence type="ECO:0000256" key="7">
    <source>
        <dbReference type="ARBA" id="ARBA00022982"/>
    </source>
</evidence>
<evidence type="ECO:0000256" key="6">
    <source>
        <dbReference type="ARBA" id="ARBA00022827"/>
    </source>
</evidence>
<dbReference type="InterPro" id="IPR001308">
    <property type="entry name" value="ETF_a/FixB"/>
</dbReference>
<dbReference type="GO" id="GO:0033539">
    <property type="term" value="P:fatty acid beta-oxidation using acyl-CoA dehydrogenase"/>
    <property type="evidence" value="ECO:0007669"/>
    <property type="project" value="TreeGrafter"/>
</dbReference>
<dbReference type="GO" id="GO:0005759">
    <property type="term" value="C:mitochondrial matrix"/>
    <property type="evidence" value="ECO:0007669"/>
    <property type="project" value="UniProtKB-SubCell"/>
</dbReference>
<dbReference type="Pfam" id="PF01012">
    <property type="entry name" value="ETF"/>
    <property type="match status" value="1"/>
</dbReference>
<dbReference type="PANTHER" id="PTHR43153:SF1">
    <property type="entry name" value="ELECTRON TRANSFER FLAVOPROTEIN SUBUNIT ALPHA, MITOCHONDRIAL"/>
    <property type="match status" value="1"/>
</dbReference>
<dbReference type="SUPFAM" id="SSF52402">
    <property type="entry name" value="Adenine nucleotide alpha hydrolases-like"/>
    <property type="match status" value="1"/>
</dbReference>
<dbReference type="GO" id="GO:0009055">
    <property type="term" value="F:electron transfer activity"/>
    <property type="evidence" value="ECO:0007669"/>
    <property type="project" value="InterPro"/>
</dbReference>
<evidence type="ECO:0000313" key="13">
    <source>
        <dbReference type="Proteomes" id="UP000262825"/>
    </source>
</evidence>
<dbReference type="CDD" id="cd01715">
    <property type="entry name" value="ETF_alpha"/>
    <property type="match status" value="1"/>
</dbReference>
<evidence type="ECO:0000256" key="1">
    <source>
        <dbReference type="ARBA" id="ARBA00004305"/>
    </source>
</evidence>
<evidence type="ECO:0000256" key="8">
    <source>
        <dbReference type="ARBA" id="ARBA00025416"/>
    </source>
</evidence>
<dbReference type="InterPro" id="IPR029035">
    <property type="entry name" value="DHS-like_NAD/FAD-binding_dom"/>
</dbReference>
<dbReference type="EMBL" id="UFAJ01000202">
    <property type="protein sequence ID" value="SSD59775.1"/>
    <property type="molecule type" value="Genomic_DNA"/>
</dbReference>
<gene>
    <name evidence="12" type="ORF">SCODWIG_01536</name>
</gene>
<dbReference type="InterPro" id="IPR033947">
    <property type="entry name" value="ETF_alpha_N"/>
</dbReference>
<name>A0A376B508_9ASCO</name>
<feature type="binding site" evidence="10">
    <location>
        <begin position="287"/>
        <end position="291"/>
    </location>
    <ligand>
        <name>FAD</name>
        <dbReference type="ChEBI" id="CHEBI:57692"/>
    </ligand>
</feature>
<dbReference type="GO" id="GO:0050660">
    <property type="term" value="F:flavin adenine dinucleotide binding"/>
    <property type="evidence" value="ECO:0007669"/>
    <property type="project" value="InterPro"/>
</dbReference>
<dbReference type="InterPro" id="IPR014729">
    <property type="entry name" value="Rossmann-like_a/b/a_fold"/>
</dbReference>
<dbReference type="InterPro" id="IPR014731">
    <property type="entry name" value="ETF_asu_C"/>
</dbReference>
<feature type="binding site" evidence="10">
    <location>
        <position position="325"/>
    </location>
    <ligand>
        <name>FAD</name>
        <dbReference type="ChEBI" id="CHEBI:57692"/>
    </ligand>
</feature>
<evidence type="ECO:0000256" key="5">
    <source>
        <dbReference type="ARBA" id="ARBA00022630"/>
    </source>
</evidence>
<dbReference type="OrthoDB" id="1715808at2759"/>
<keyword evidence="7 9" id="KW-0249">Electron transport</keyword>
<proteinExistence type="inferred from homology"/>
<feature type="binding site" evidence="10">
    <location>
        <begin position="273"/>
        <end position="274"/>
    </location>
    <ligand>
        <name>FAD</name>
        <dbReference type="ChEBI" id="CHEBI:57692"/>
    </ligand>
</feature>
<comment type="function">
    <text evidence="8 9">The electron transfer flavoprotein serves as a specific electron acceptor for several dehydrogenases, including five acyl-CoA dehydrogenases, glutaryl-CoA and sarcosine dehydrogenase. It transfers the electrons to the main mitochondrial respiratory chain via ETF-ubiquinone oxidoreductase (ETF dehydrogenase).</text>
</comment>
<dbReference type="InterPro" id="IPR014730">
    <property type="entry name" value="ETF_a/b_N"/>
</dbReference>
<dbReference type="AlphaFoldDB" id="A0A376B508"/>
<dbReference type="PIRSF" id="PIRSF000089">
    <property type="entry name" value="Electra_flavoP_a"/>
    <property type="match status" value="1"/>
</dbReference>
<evidence type="ECO:0000313" key="12">
    <source>
        <dbReference type="EMBL" id="SSD59775.1"/>
    </source>
</evidence>
<dbReference type="PROSITE" id="PS00696">
    <property type="entry name" value="ETF_ALPHA"/>
    <property type="match status" value="1"/>
</dbReference>
<evidence type="ECO:0000256" key="4">
    <source>
        <dbReference type="ARBA" id="ARBA00022448"/>
    </source>
</evidence>
<comment type="subcellular location">
    <subcellularLocation>
        <location evidence="1 9">Mitochondrion matrix</location>
    </subcellularLocation>
</comment>
<dbReference type="InterPro" id="IPR018206">
    <property type="entry name" value="ETF_asu_C_CS"/>
</dbReference>
<evidence type="ECO:0000259" key="11">
    <source>
        <dbReference type="SMART" id="SM00893"/>
    </source>
</evidence>
<evidence type="ECO:0000256" key="3">
    <source>
        <dbReference type="ARBA" id="ARBA00011355"/>
    </source>
</evidence>
<dbReference type="Gene3D" id="3.40.50.1220">
    <property type="entry name" value="TPP-binding domain"/>
    <property type="match status" value="1"/>
</dbReference>
<evidence type="ECO:0000256" key="9">
    <source>
        <dbReference type="PIRNR" id="PIRNR000089"/>
    </source>
</evidence>
<organism evidence="12 13">
    <name type="scientific">Saccharomycodes ludwigii</name>
    <dbReference type="NCBI Taxonomy" id="36035"/>
    <lineage>
        <taxon>Eukaryota</taxon>
        <taxon>Fungi</taxon>
        <taxon>Dikarya</taxon>
        <taxon>Ascomycota</taxon>
        <taxon>Saccharomycotina</taxon>
        <taxon>Saccharomycetes</taxon>
        <taxon>Saccharomycodales</taxon>
        <taxon>Saccharomycodaceae</taxon>
        <taxon>Saccharomycodes</taxon>
    </lineage>
</organism>
<dbReference type="Pfam" id="PF00766">
    <property type="entry name" value="ETF_alpha"/>
    <property type="match status" value="1"/>
</dbReference>
<feature type="binding site" evidence="10">
    <location>
        <begin position="304"/>
        <end position="311"/>
    </location>
    <ligand>
        <name>FAD</name>
        <dbReference type="ChEBI" id="CHEBI:57692"/>
    </ligand>
</feature>
<comment type="similarity">
    <text evidence="2 9">Belongs to the ETF alpha-subunit/FixB family.</text>
</comment>
<protein>
    <recommendedName>
        <fullName evidence="9">Probable electron transfer flavoprotein subunit alpha</fullName>
    </recommendedName>
</protein>
<reference evidence="13" key="1">
    <citation type="submission" date="2018-06" db="EMBL/GenBank/DDBJ databases">
        <authorList>
            <person name="Guldener U."/>
        </authorList>
    </citation>
    <scope>NUCLEOTIDE SEQUENCE [LARGE SCALE GENOMIC DNA]</scope>
    <source>
        <strain evidence="13">UTAD17</strain>
    </source>
</reference>
<keyword evidence="6 9" id="KW-0274">FAD</keyword>
<evidence type="ECO:0000256" key="2">
    <source>
        <dbReference type="ARBA" id="ARBA00005817"/>
    </source>
</evidence>
<dbReference type="Proteomes" id="UP000262825">
    <property type="component" value="Unassembled WGS sequence"/>
</dbReference>
<keyword evidence="13" id="KW-1185">Reference proteome</keyword>
<dbReference type="SUPFAM" id="SSF52467">
    <property type="entry name" value="DHS-like NAD/FAD-binding domain"/>
    <property type="match status" value="1"/>
</dbReference>
<feature type="domain" description="Electron transfer flavoprotein alpha/beta-subunit N-terminal" evidence="11">
    <location>
        <begin position="25"/>
        <end position="207"/>
    </location>
</feature>